<dbReference type="EMBL" id="OX465078">
    <property type="protein sequence ID" value="CAI9273963.1"/>
    <property type="molecule type" value="Genomic_DNA"/>
</dbReference>
<name>A0AA35YHF0_LACSI</name>
<evidence type="ECO:0008006" key="3">
    <source>
        <dbReference type="Google" id="ProtNLM"/>
    </source>
</evidence>
<dbReference type="InterPro" id="IPR036875">
    <property type="entry name" value="Znf_CCHC_sf"/>
</dbReference>
<dbReference type="Proteomes" id="UP001177003">
    <property type="component" value="Chromosome 2"/>
</dbReference>
<sequence>MLRISKGKDGIWFVDMFNDTHNHKLSVTPTKVMKHLSYEKLHRSLTCKSLMVELGQSGLKLSQIKKVVNAMKTPQDLDITSKAVEEDEDFKTVNSKPILSSVHPIEAKAGISQLDIMPHISIQDHVALSNMKERPKNANMIKSSLELAKKKRTCSHCQGLGHYATGCPSKKVEETLQEKH</sequence>
<accession>A0AA35YHF0</accession>
<proteinExistence type="predicted"/>
<dbReference type="GO" id="GO:0008270">
    <property type="term" value="F:zinc ion binding"/>
    <property type="evidence" value="ECO:0007669"/>
    <property type="project" value="InterPro"/>
</dbReference>
<evidence type="ECO:0000313" key="1">
    <source>
        <dbReference type="EMBL" id="CAI9273963.1"/>
    </source>
</evidence>
<dbReference type="SUPFAM" id="SSF57756">
    <property type="entry name" value="Retrovirus zinc finger-like domains"/>
    <property type="match status" value="1"/>
</dbReference>
<dbReference type="GO" id="GO:0003676">
    <property type="term" value="F:nucleic acid binding"/>
    <property type="evidence" value="ECO:0007669"/>
    <property type="project" value="InterPro"/>
</dbReference>
<evidence type="ECO:0000313" key="2">
    <source>
        <dbReference type="Proteomes" id="UP001177003"/>
    </source>
</evidence>
<reference evidence="1" key="1">
    <citation type="submission" date="2023-04" db="EMBL/GenBank/DDBJ databases">
        <authorList>
            <person name="Vijverberg K."/>
            <person name="Xiong W."/>
            <person name="Schranz E."/>
        </authorList>
    </citation>
    <scope>NUCLEOTIDE SEQUENCE</scope>
</reference>
<gene>
    <name evidence="1" type="ORF">LSALG_LOCUS14083</name>
</gene>
<organism evidence="1 2">
    <name type="scientific">Lactuca saligna</name>
    <name type="common">Willowleaf lettuce</name>
    <dbReference type="NCBI Taxonomy" id="75948"/>
    <lineage>
        <taxon>Eukaryota</taxon>
        <taxon>Viridiplantae</taxon>
        <taxon>Streptophyta</taxon>
        <taxon>Embryophyta</taxon>
        <taxon>Tracheophyta</taxon>
        <taxon>Spermatophyta</taxon>
        <taxon>Magnoliopsida</taxon>
        <taxon>eudicotyledons</taxon>
        <taxon>Gunneridae</taxon>
        <taxon>Pentapetalae</taxon>
        <taxon>asterids</taxon>
        <taxon>campanulids</taxon>
        <taxon>Asterales</taxon>
        <taxon>Asteraceae</taxon>
        <taxon>Cichorioideae</taxon>
        <taxon>Cichorieae</taxon>
        <taxon>Lactucinae</taxon>
        <taxon>Lactuca</taxon>
    </lineage>
</organism>
<dbReference type="AlphaFoldDB" id="A0AA35YHF0"/>
<keyword evidence="2" id="KW-1185">Reference proteome</keyword>
<protein>
    <recommendedName>
        <fullName evidence="3">Protein FAR1-RELATED SEQUENCE</fullName>
    </recommendedName>
</protein>